<dbReference type="EMBL" id="CP059246">
    <property type="protein sequence ID" value="QLL30468.1"/>
    <property type="molecule type" value="Genomic_DNA"/>
</dbReference>
<gene>
    <name evidence="2" type="ORF">HG536_0A02850</name>
</gene>
<evidence type="ECO:0000313" key="2">
    <source>
        <dbReference type="EMBL" id="QLL30468.1"/>
    </source>
</evidence>
<proteinExistence type="predicted"/>
<feature type="compositionally biased region" description="Basic and acidic residues" evidence="1">
    <location>
        <begin position="1"/>
        <end position="23"/>
    </location>
</feature>
<feature type="compositionally biased region" description="Polar residues" evidence="1">
    <location>
        <begin position="94"/>
        <end position="112"/>
    </location>
</feature>
<accession>A0A7G3ZAD2</accession>
<sequence>MSEEDDKRAKQLEEARKRVEELKKRNKKDKKKKKQTKETEKASESKTGSLEIAEESSKEPEVTEEENVVEASTEEVPQSQDDTAAQSAGEKLESNSQKPKGESPSNDTSQLFSDEDEKESDFMTTIQKQNEEEEIRRLQAELDAKASECKTLKFVNMEQETTIEELEAEVKRLLEQVAASQQELSDTAEKLRETETRLAAAEQLASNAEPSRLHLSQFSTVGPVGSTEESTQHHVSSHVMNIDREALDRWRNWNVDMSSWRSIGAGPIVEF</sequence>
<feature type="compositionally biased region" description="Basic residues" evidence="1">
    <location>
        <begin position="24"/>
        <end position="35"/>
    </location>
</feature>
<dbReference type="RefSeq" id="XP_037137143.1">
    <property type="nucleotide sequence ID" value="XM_037281248.1"/>
</dbReference>
<protein>
    <submittedName>
        <fullName evidence="2">Uncharacterized protein</fullName>
    </submittedName>
</protein>
<keyword evidence="3" id="KW-1185">Reference proteome</keyword>
<dbReference type="OrthoDB" id="4036611at2759"/>
<dbReference type="KEGG" id="tgb:HG536_0A02850"/>
<dbReference type="GeneID" id="59323565"/>
<evidence type="ECO:0000256" key="1">
    <source>
        <dbReference type="SAM" id="MobiDB-lite"/>
    </source>
</evidence>
<feature type="region of interest" description="Disordered" evidence="1">
    <location>
        <begin position="1"/>
        <end position="132"/>
    </location>
</feature>
<dbReference type="AlphaFoldDB" id="A0A7G3ZAD2"/>
<name>A0A7G3ZAD2_9SACH</name>
<organism evidence="2 3">
    <name type="scientific">Torulaspora globosa</name>
    <dbReference type="NCBI Taxonomy" id="48254"/>
    <lineage>
        <taxon>Eukaryota</taxon>
        <taxon>Fungi</taxon>
        <taxon>Dikarya</taxon>
        <taxon>Ascomycota</taxon>
        <taxon>Saccharomycotina</taxon>
        <taxon>Saccharomycetes</taxon>
        <taxon>Saccharomycetales</taxon>
        <taxon>Saccharomycetaceae</taxon>
        <taxon>Torulaspora</taxon>
    </lineage>
</organism>
<dbReference type="Proteomes" id="UP000515788">
    <property type="component" value="Chromosome 1"/>
</dbReference>
<evidence type="ECO:0000313" key="3">
    <source>
        <dbReference type="Proteomes" id="UP000515788"/>
    </source>
</evidence>
<reference evidence="2 3" key="1">
    <citation type="submission" date="2020-06" db="EMBL/GenBank/DDBJ databases">
        <title>The yeast mating-type switching endonuclease HO is a domesticated member of an unorthodox homing genetic element family.</title>
        <authorList>
            <person name="Coughlan A.Y."/>
            <person name="Lombardi L."/>
            <person name="Braun-Galleani S."/>
            <person name="Martos A.R."/>
            <person name="Galeote V."/>
            <person name="Bigey F."/>
            <person name="Dequin S."/>
            <person name="Byrne K.P."/>
            <person name="Wolfe K.H."/>
        </authorList>
    </citation>
    <scope>NUCLEOTIDE SEQUENCE [LARGE SCALE GENOMIC DNA]</scope>
    <source>
        <strain evidence="2 3">CBS764</strain>
    </source>
</reference>
<feature type="compositionally biased region" description="Polar residues" evidence="1">
    <location>
        <begin position="77"/>
        <end position="86"/>
    </location>
</feature>